<reference evidence="2 3" key="1">
    <citation type="submission" date="2020-10" db="EMBL/GenBank/DDBJ databases">
        <authorList>
            <person name="Castelo-Branco R."/>
            <person name="Eusebio N."/>
            <person name="Adriana R."/>
            <person name="Vieira A."/>
            <person name="Brugerolle De Fraissinette N."/>
            <person name="Rezende De Castro R."/>
            <person name="Schneider M.P."/>
            <person name="Vasconcelos V."/>
            <person name="Leao P.N."/>
        </authorList>
    </citation>
    <scope>NUCLEOTIDE SEQUENCE [LARGE SCALE GENOMIC DNA]</scope>
    <source>
        <strain evidence="2 3">LEGE 03274</strain>
    </source>
</reference>
<dbReference type="PROSITE" id="PS51257">
    <property type="entry name" value="PROKAR_LIPOPROTEIN"/>
    <property type="match status" value="1"/>
</dbReference>
<keyword evidence="3" id="KW-1185">Reference proteome</keyword>
<dbReference type="EMBL" id="JADEWC010000027">
    <property type="protein sequence ID" value="MBE9223282.1"/>
    <property type="molecule type" value="Genomic_DNA"/>
</dbReference>
<keyword evidence="1" id="KW-0732">Signal</keyword>
<dbReference type="RefSeq" id="WP_193801444.1">
    <property type="nucleotide sequence ID" value="NZ_JADEWC010000027.1"/>
</dbReference>
<evidence type="ECO:0000313" key="3">
    <source>
        <dbReference type="Proteomes" id="UP000654604"/>
    </source>
</evidence>
<name>A0ABR9V5Y9_9CHRO</name>
<dbReference type="Proteomes" id="UP000654604">
    <property type="component" value="Unassembled WGS sequence"/>
</dbReference>
<evidence type="ECO:0000256" key="1">
    <source>
        <dbReference type="SAM" id="SignalP"/>
    </source>
</evidence>
<accession>A0ABR9V5Y9</accession>
<organism evidence="2 3">
    <name type="scientific">Cyanobacterium stanieri LEGE 03274</name>
    <dbReference type="NCBI Taxonomy" id="1828756"/>
    <lineage>
        <taxon>Bacteria</taxon>
        <taxon>Bacillati</taxon>
        <taxon>Cyanobacteriota</taxon>
        <taxon>Cyanophyceae</taxon>
        <taxon>Oscillatoriophycideae</taxon>
        <taxon>Chroococcales</taxon>
        <taxon>Geminocystaceae</taxon>
        <taxon>Cyanobacterium</taxon>
    </lineage>
</organism>
<gene>
    <name evidence="2" type="ORF">IQ215_11295</name>
</gene>
<feature type="chain" id="PRO_5045990696" evidence="1">
    <location>
        <begin position="20"/>
        <end position="277"/>
    </location>
</feature>
<comment type="caution">
    <text evidence="2">The sequence shown here is derived from an EMBL/GenBank/DDBJ whole genome shotgun (WGS) entry which is preliminary data.</text>
</comment>
<proteinExistence type="predicted"/>
<sequence length="277" mass="30568">MIKTSFPSIPKIFVLSAIALTITGCNPPQTNTPENNPPTPEVGFLQLTANGQNYIFQEIQTKDGWNINLNHVYITINNVIAHQTNPPYNASTENPLQAQESVNLIISPTTIDLMLGTMDNPAVLVTEVEAPPGDYNALSWQMYNNPESPPSLSLEGIAQKDNQQIPFTLQLPMDINYTCGDFVGDETKGILNPGETAEIEMTFNLNHIFGDARKDNNDAINLTALGFQPIANLANNQPLETNLENLKTNLTPEQYQTLENNILQLAQVGEGQCRYQL</sequence>
<protein>
    <submittedName>
        <fullName evidence="2">DUF4382 domain-containing protein</fullName>
    </submittedName>
</protein>
<feature type="signal peptide" evidence="1">
    <location>
        <begin position="1"/>
        <end position="19"/>
    </location>
</feature>
<evidence type="ECO:0000313" key="2">
    <source>
        <dbReference type="EMBL" id="MBE9223282.1"/>
    </source>
</evidence>